<dbReference type="KEGG" id="puo:RZN69_01235"/>
<keyword evidence="1" id="KW-0175">Coiled coil</keyword>
<feature type="coiled-coil region" evidence="1">
    <location>
        <begin position="102"/>
        <end position="165"/>
    </location>
</feature>
<sequence length="438" mass="50224">MSNDILSQLRADTDQSLNRLEAETGLQSMETKIAALEQQMEEAAQIKDEDERQLRMKVLQADFEEMRSELRKEEEDLSQAVFGLNAIMNEMGSEYEDLMQLSDDEKAVIQKAKDAVAAAEAEIAEVKATPGWKFAITFSSRETKLAEAEKALEIARKGVETADIQAKKMARDRLMKASFEESLQQFMYKVDKTIKIMEDRRTEIQKQLEQVAHRKAESFRIKEEAAKILEDLDQKLNEEEAKLKNRENELDTLVNGSAEYVSVEQAISSLRAEVEGLRGRRNQALVLFQSKERFAAELDVHEKSQMKLRDNQDAWITLLRSDTEERLTTFRSRLEAMKAMSDQEAAEKLDTLGTSLDKSNVDFMAQVGSASDRRRMKMVESQPERIKRIEEARAAQAEAQAQIREREKSALEEFRKRYGLDPLDSSFFSYSDKETESN</sequence>
<accession>A0AAQ3QRV8</accession>
<organism evidence="2 3">
    <name type="scientific">Rubellicoccus peritrichatus</name>
    <dbReference type="NCBI Taxonomy" id="3080537"/>
    <lineage>
        <taxon>Bacteria</taxon>
        <taxon>Pseudomonadati</taxon>
        <taxon>Verrucomicrobiota</taxon>
        <taxon>Opitutia</taxon>
        <taxon>Puniceicoccales</taxon>
        <taxon>Cerasicoccaceae</taxon>
        <taxon>Rubellicoccus</taxon>
    </lineage>
</organism>
<proteinExistence type="predicted"/>
<gene>
    <name evidence="2" type="ORF">RZN69_01235</name>
</gene>
<dbReference type="RefSeq" id="WP_317834177.1">
    <property type="nucleotide sequence ID" value="NZ_CP136920.1"/>
</dbReference>
<feature type="coiled-coil region" evidence="1">
    <location>
        <begin position="3"/>
        <end position="76"/>
    </location>
</feature>
<evidence type="ECO:0000313" key="2">
    <source>
        <dbReference type="EMBL" id="WOO41693.1"/>
    </source>
</evidence>
<reference evidence="2 3" key="1">
    <citation type="submission" date="2023-10" db="EMBL/GenBank/DDBJ databases">
        <title>Rubellicoccus peritrichatus gen. nov., sp. nov., isolated from an algae of coral reef tank.</title>
        <authorList>
            <person name="Luo J."/>
        </authorList>
    </citation>
    <scope>NUCLEOTIDE SEQUENCE [LARGE SCALE GENOMIC DNA]</scope>
    <source>
        <strain evidence="2 3">CR14</strain>
    </source>
</reference>
<evidence type="ECO:0000313" key="3">
    <source>
        <dbReference type="Proteomes" id="UP001304300"/>
    </source>
</evidence>
<dbReference type="Proteomes" id="UP001304300">
    <property type="component" value="Chromosome"/>
</dbReference>
<dbReference type="AlphaFoldDB" id="A0AAQ3QRV8"/>
<name>A0AAQ3QRV8_9BACT</name>
<evidence type="ECO:0000256" key="1">
    <source>
        <dbReference type="SAM" id="Coils"/>
    </source>
</evidence>
<protein>
    <submittedName>
        <fullName evidence="2">Uncharacterized protein</fullName>
    </submittedName>
</protein>
<keyword evidence="3" id="KW-1185">Reference proteome</keyword>
<feature type="coiled-coil region" evidence="1">
    <location>
        <begin position="194"/>
        <end position="256"/>
    </location>
</feature>
<dbReference type="EMBL" id="CP136920">
    <property type="protein sequence ID" value="WOO41693.1"/>
    <property type="molecule type" value="Genomic_DNA"/>
</dbReference>